<keyword evidence="3" id="KW-1185">Reference proteome</keyword>
<evidence type="ECO:0000313" key="3">
    <source>
        <dbReference type="Proteomes" id="UP000831068"/>
    </source>
</evidence>
<dbReference type="InterPro" id="IPR005901">
    <property type="entry name" value="GLPGLI"/>
</dbReference>
<evidence type="ECO:0000313" key="2">
    <source>
        <dbReference type="EMBL" id="UOE37671.1"/>
    </source>
</evidence>
<dbReference type="Pfam" id="PF09697">
    <property type="entry name" value="Porph_ging"/>
    <property type="match status" value="1"/>
</dbReference>
<feature type="chain" id="PRO_5047272296" evidence="1">
    <location>
        <begin position="21"/>
        <end position="277"/>
    </location>
</feature>
<protein>
    <submittedName>
        <fullName evidence="2">GLPGLI family protein</fullName>
    </submittedName>
</protein>
<proteinExistence type="predicted"/>
<evidence type="ECO:0000256" key="1">
    <source>
        <dbReference type="SAM" id="SignalP"/>
    </source>
</evidence>
<accession>A0ABY4BET2</accession>
<reference evidence="2 3" key="1">
    <citation type="submission" date="2022-03" db="EMBL/GenBank/DDBJ databases">
        <title>Chryseobacterium sp. isolated from the Andong Sikhe.</title>
        <authorList>
            <person name="Won M."/>
            <person name="Kim S.-J."/>
            <person name="Kwon S.-W."/>
        </authorList>
    </citation>
    <scope>NUCLEOTIDE SEQUENCE [LARGE SCALE GENOMIC DNA]</scope>
    <source>
        <strain evidence="2 3">ADR-1</strain>
    </source>
</reference>
<dbReference type="EMBL" id="CP094529">
    <property type="protein sequence ID" value="UOE37671.1"/>
    <property type="molecule type" value="Genomic_DNA"/>
</dbReference>
<name>A0ABY4BET2_9FLAO</name>
<dbReference type="NCBIfam" id="TIGR01200">
    <property type="entry name" value="GLPGLI"/>
    <property type="match status" value="1"/>
</dbReference>
<sequence length="277" mass="32397">MTKVLFISLLAFFVILKAQISTTYEITYKPDSTKSSYNTEYMTLKIKNKTSYFYNETKFKLDSIYNRVTAEYLKTGVLPHVSTKYELNFGFVKDFKNDHYTEIRNIESKNFAFNIKKPVMVWKLLPDRNTILNYPVKKAQTVFGGRIWIAWYTEEIPLNDGPYKFFGLPGLILDLKDSASDYHFKVVTVKKNEEDVKLPKNIISLTEEKYISLKNKIINDPAVSVRESVMQSPNVVMKDTKGKIMNPNELFDKINQEFFEFVKQHNNPLEKGDVWIK</sequence>
<keyword evidence="1" id="KW-0732">Signal</keyword>
<gene>
    <name evidence="2" type="ORF">MTP08_11485</name>
</gene>
<feature type="signal peptide" evidence="1">
    <location>
        <begin position="1"/>
        <end position="20"/>
    </location>
</feature>
<dbReference type="RefSeq" id="WP_243576070.1">
    <property type="nucleotide sequence ID" value="NZ_CP094529.1"/>
</dbReference>
<organism evidence="2 3">
    <name type="scientific">Chryseobacterium oryzae</name>
    <dbReference type="NCBI Taxonomy" id="2929799"/>
    <lineage>
        <taxon>Bacteria</taxon>
        <taxon>Pseudomonadati</taxon>
        <taxon>Bacteroidota</taxon>
        <taxon>Flavobacteriia</taxon>
        <taxon>Flavobacteriales</taxon>
        <taxon>Weeksellaceae</taxon>
        <taxon>Chryseobacterium group</taxon>
        <taxon>Chryseobacterium</taxon>
    </lineage>
</organism>
<dbReference type="Proteomes" id="UP000831068">
    <property type="component" value="Chromosome"/>
</dbReference>